<gene>
    <name evidence="9" type="ORF">SAMN06265173_11124</name>
</gene>
<dbReference type="Gene3D" id="2.40.30.170">
    <property type="match status" value="1"/>
</dbReference>
<evidence type="ECO:0000256" key="1">
    <source>
        <dbReference type="ARBA" id="ARBA00004196"/>
    </source>
</evidence>
<dbReference type="RefSeq" id="WP_142493312.1">
    <property type="nucleotide sequence ID" value="NZ_FXTO01000011.1"/>
</dbReference>
<dbReference type="InterPro" id="IPR058627">
    <property type="entry name" value="MdtA-like_C"/>
</dbReference>
<dbReference type="InterPro" id="IPR058626">
    <property type="entry name" value="MdtA-like_b-barrel"/>
</dbReference>
<organism evidence="9 10">
    <name type="scientific">Thalassovita litoralis</name>
    <dbReference type="NCBI Taxonomy" id="1010611"/>
    <lineage>
        <taxon>Bacteria</taxon>
        <taxon>Pseudomonadati</taxon>
        <taxon>Pseudomonadota</taxon>
        <taxon>Alphaproteobacteria</taxon>
        <taxon>Rhodobacterales</taxon>
        <taxon>Roseobacteraceae</taxon>
        <taxon>Thalassovita</taxon>
    </lineage>
</organism>
<feature type="domain" description="Multidrug resistance protein MdtA-like alpha-helical hairpin" evidence="5">
    <location>
        <begin position="102"/>
        <end position="169"/>
    </location>
</feature>
<dbReference type="SUPFAM" id="SSF111369">
    <property type="entry name" value="HlyD-like secretion proteins"/>
    <property type="match status" value="1"/>
</dbReference>
<evidence type="ECO:0000259" key="5">
    <source>
        <dbReference type="Pfam" id="PF25876"/>
    </source>
</evidence>
<keyword evidence="3" id="KW-0175">Coiled coil</keyword>
<dbReference type="GO" id="GO:0015721">
    <property type="term" value="P:bile acid and bile salt transport"/>
    <property type="evidence" value="ECO:0007669"/>
    <property type="project" value="TreeGrafter"/>
</dbReference>
<feature type="signal peptide" evidence="4">
    <location>
        <begin position="1"/>
        <end position="26"/>
    </location>
</feature>
<feature type="domain" description="Multidrug resistance protein MdtA-like C-terminal permuted SH3" evidence="8">
    <location>
        <begin position="301"/>
        <end position="363"/>
    </location>
</feature>
<proteinExistence type="inferred from homology"/>
<dbReference type="NCBIfam" id="TIGR01730">
    <property type="entry name" value="RND_mfp"/>
    <property type="match status" value="1"/>
</dbReference>
<dbReference type="Proteomes" id="UP000316030">
    <property type="component" value="Unassembled WGS sequence"/>
</dbReference>
<keyword evidence="10" id="KW-1185">Reference proteome</keyword>
<dbReference type="PANTHER" id="PTHR30158">
    <property type="entry name" value="ACRA/E-RELATED COMPONENT OF DRUG EFFLUX TRANSPORTER"/>
    <property type="match status" value="1"/>
</dbReference>
<dbReference type="Pfam" id="PF25944">
    <property type="entry name" value="Beta-barrel_RND"/>
    <property type="match status" value="1"/>
</dbReference>
<evidence type="ECO:0000256" key="4">
    <source>
        <dbReference type="SAM" id="SignalP"/>
    </source>
</evidence>
<protein>
    <submittedName>
        <fullName evidence="9">Membrane fusion protein, multidrug efflux system</fullName>
    </submittedName>
</protein>
<dbReference type="GO" id="GO:0022857">
    <property type="term" value="F:transmembrane transporter activity"/>
    <property type="evidence" value="ECO:0007669"/>
    <property type="project" value="InterPro"/>
</dbReference>
<dbReference type="Gene3D" id="2.40.420.20">
    <property type="match status" value="1"/>
</dbReference>
<keyword evidence="4" id="KW-0732">Signal</keyword>
<dbReference type="PANTHER" id="PTHR30158:SF3">
    <property type="entry name" value="MULTIDRUG EFFLUX PUMP SUBUNIT ACRA-RELATED"/>
    <property type="match status" value="1"/>
</dbReference>
<sequence>MPVPQFLKAATFATMTLTMAALPVTAQQAGQQPPTAVTVVTLKAQDVTLTTRLPGRVAASGVADVRPQVTGILVERLFTEGRPVTEGDLLYRIDPARYDAQKAAAQAALAQAQATLKAAEQEAVRQQTLRDRSVTSQQNLDDALAQRDVAEAAVQVAKANLLSAEIDQTHTEIRAPISGVVGLSQVSRGALVTAGQANALTTIRTLDPVHVDVTQSAAEMLRWRRSGGAPADLEQADSQTVTLKLADGTTYEQTGHLSAAEPYVNEQTGVVVLRLEFPNPDHLLLPGMYVQVELPQGMIENAILAPQEGVTRDRRGRPMAMIVNAQNVVETRELTIRQDQGAQWVVTEGLTDGDRLIVAGFQKIGNGMTVTPEERAAPAATQ</sequence>
<name>A0A521DIW1_9RHOB</name>
<evidence type="ECO:0000313" key="9">
    <source>
        <dbReference type="EMBL" id="SMO71558.1"/>
    </source>
</evidence>
<dbReference type="InterPro" id="IPR058625">
    <property type="entry name" value="MdtA-like_BSH"/>
</dbReference>
<comment type="similarity">
    <text evidence="2">Belongs to the membrane fusion protein (MFP) (TC 8.A.1) family.</text>
</comment>
<evidence type="ECO:0000313" key="10">
    <source>
        <dbReference type="Proteomes" id="UP000316030"/>
    </source>
</evidence>
<evidence type="ECO:0000259" key="6">
    <source>
        <dbReference type="Pfam" id="PF25917"/>
    </source>
</evidence>
<dbReference type="Gene3D" id="2.40.50.100">
    <property type="match status" value="1"/>
</dbReference>
<dbReference type="Pfam" id="PF25967">
    <property type="entry name" value="RND-MFP_C"/>
    <property type="match status" value="1"/>
</dbReference>
<dbReference type="FunFam" id="2.40.420.20:FF:000001">
    <property type="entry name" value="Efflux RND transporter periplasmic adaptor subunit"/>
    <property type="match status" value="1"/>
</dbReference>
<feature type="chain" id="PRO_5022006739" evidence="4">
    <location>
        <begin position="27"/>
        <end position="382"/>
    </location>
</feature>
<dbReference type="EMBL" id="FXTO01000011">
    <property type="protein sequence ID" value="SMO71558.1"/>
    <property type="molecule type" value="Genomic_DNA"/>
</dbReference>
<dbReference type="InterPro" id="IPR006143">
    <property type="entry name" value="RND_pump_MFP"/>
</dbReference>
<reference evidence="9 10" key="1">
    <citation type="submission" date="2017-05" db="EMBL/GenBank/DDBJ databases">
        <authorList>
            <person name="Varghese N."/>
            <person name="Submissions S."/>
        </authorList>
    </citation>
    <scope>NUCLEOTIDE SEQUENCE [LARGE SCALE GENOMIC DNA]</scope>
    <source>
        <strain evidence="9 10">DSM 29506</strain>
    </source>
</reference>
<dbReference type="Pfam" id="PF25917">
    <property type="entry name" value="BSH_RND"/>
    <property type="match status" value="1"/>
</dbReference>
<dbReference type="AlphaFoldDB" id="A0A521DIW1"/>
<dbReference type="GO" id="GO:0005886">
    <property type="term" value="C:plasma membrane"/>
    <property type="evidence" value="ECO:0007669"/>
    <property type="project" value="UniProtKB-SubCell"/>
</dbReference>
<feature type="domain" description="Multidrug resistance protein MdtA-like barrel-sandwich hybrid" evidence="6">
    <location>
        <begin position="62"/>
        <end position="203"/>
    </location>
</feature>
<evidence type="ECO:0000256" key="2">
    <source>
        <dbReference type="ARBA" id="ARBA00009477"/>
    </source>
</evidence>
<accession>A0A521DIW1</accession>
<dbReference type="GO" id="GO:0046677">
    <property type="term" value="P:response to antibiotic"/>
    <property type="evidence" value="ECO:0007669"/>
    <property type="project" value="TreeGrafter"/>
</dbReference>
<comment type="subcellular location">
    <subcellularLocation>
        <location evidence="1">Cell envelope</location>
    </subcellularLocation>
</comment>
<evidence type="ECO:0000259" key="8">
    <source>
        <dbReference type="Pfam" id="PF25967"/>
    </source>
</evidence>
<feature type="domain" description="Multidrug resistance protein MdtA-like beta-barrel" evidence="7">
    <location>
        <begin position="208"/>
        <end position="295"/>
    </location>
</feature>
<feature type="coiled-coil region" evidence="3">
    <location>
        <begin position="102"/>
        <end position="160"/>
    </location>
</feature>
<dbReference type="Gene3D" id="1.10.287.470">
    <property type="entry name" value="Helix hairpin bin"/>
    <property type="match status" value="1"/>
</dbReference>
<dbReference type="Pfam" id="PF25876">
    <property type="entry name" value="HH_MFP_RND"/>
    <property type="match status" value="1"/>
</dbReference>
<evidence type="ECO:0000256" key="3">
    <source>
        <dbReference type="SAM" id="Coils"/>
    </source>
</evidence>
<dbReference type="OrthoDB" id="9816569at2"/>
<dbReference type="InterPro" id="IPR058624">
    <property type="entry name" value="MdtA-like_HH"/>
</dbReference>
<evidence type="ECO:0000259" key="7">
    <source>
        <dbReference type="Pfam" id="PF25944"/>
    </source>
</evidence>